<keyword evidence="3" id="KW-0560">Oxidoreductase</keyword>
<feature type="transmembrane region" description="Helical" evidence="4">
    <location>
        <begin position="6"/>
        <end position="24"/>
    </location>
</feature>
<comment type="caution">
    <text evidence="5">The sequence shown here is derived from an EMBL/GenBank/DDBJ whole genome shotgun (WGS) entry which is preliminary data.</text>
</comment>
<sequence length="374" mass="40676">MAWRVLTYVVLVIAVAVGLLVTGVPTQLGFWRWLVNCTGHPFLVGFAPGFMRPGDNQYSYEELGKLDLSGQSAIVTGANIGLGYETALHLTRQGAHVILACRNAGKCADAAARIAANTTRGSVEAATLDTSSLQSVRSFAEGMLARQSTLDMLVLNAGIGFQQQKELSADGIDMTFATNHLGHFHLFQLLLPLLESGGKTGAARVVLVSSAAHFDSFDYGVATSVEQLTAIAPGQQMHYGMSKLAQVLFAQEATSRLPADSKVFINACHPGAVDTNLWERVLDQFGREKLLVRIFALIVDRMRKDFIWRTEDGALTQLFLAADSAAISTRNLRGRYFHPQALEVAPCKKHATNLTLQRELWAFSERLVADALAK</sequence>
<evidence type="ECO:0008006" key="7">
    <source>
        <dbReference type="Google" id="ProtNLM"/>
    </source>
</evidence>
<evidence type="ECO:0000256" key="2">
    <source>
        <dbReference type="ARBA" id="ARBA00022857"/>
    </source>
</evidence>
<evidence type="ECO:0000256" key="4">
    <source>
        <dbReference type="SAM" id="Phobius"/>
    </source>
</evidence>
<evidence type="ECO:0000313" key="5">
    <source>
        <dbReference type="EMBL" id="KAG8462011.1"/>
    </source>
</evidence>
<evidence type="ECO:0000256" key="3">
    <source>
        <dbReference type="ARBA" id="ARBA00023002"/>
    </source>
</evidence>
<dbReference type="Gene3D" id="3.40.50.720">
    <property type="entry name" value="NAD(P)-binding Rossmann-like Domain"/>
    <property type="match status" value="1"/>
</dbReference>
<dbReference type="PANTHER" id="PTHR24320">
    <property type="entry name" value="RETINOL DEHYDROGENASE"/>
    <property type="match status" value="1"/>
</dbReference>
<dbReference type="InterPro" id="IPR036291">
    <property type="entry name" value="NAD(P)-bd_dom_sf"/>
</dbReference>
<keyword evidence="4" id="KW-0812">Transmembrane</keyword>
<proteinExistence type="inferred from homology"/>
<dbReference type="AlphaFoldDB" id="A0A8J5X6A8"/>
<gene>
    <name evidence="5" type="ORF">KFE25_014030</name>
</gene>
<dbReference type="OrthoDB" id="157221at2759"/>
<evidence type="ECO:0000256" key="1">
    <source>
        <dbReference type="ARBA" id="ARBA00006484"/>
    </source>
</evidence>
<dbReference type="EMBL" id="JAGTXO010000023">
    <property type="protein sequence ID" value="KAG8462011.1"/>
    <property type="molecule type" value="Genomic_DNA"/>
</dbReference>
<dbReference type="PANTHER" id="PTHR24320:SF282">
    <property type="entry name" value="WW DOMAIN-CONTAINING OXIDOREDUCTASE"/>
    <property type="match status" value="1"/>
</dbReference>
<dbReference type="OMA" id="NCVGHQV"/>
<keyword evidence="2" id="KW-0521">NADP</keyword>
<evidence type="ECO:0000313" key="6">
    <source>
        <dbReference type="Proteomes" id="UP000751190"/>
    </source>
</evidence>
<dbReference type="GO" id="GO:0016491">
    <property type="term" value="F:oxidoreductase activity"/>
    <property type="evidence" value="ECO:0007669"/>
    <property type="project" value="UniProtKB-KW"/>
</dbReference>
<comment type="similarity">
    <text evidence="1">Belongs to the short-chain dehydrogenases/reductases (SDR) family.</text>
</comment>
<name>A0A8J5X6A8_DIALT</name>
<dbReference type="SUPFAM" id="SSF51735">
    <property type="entry name" value="NAD(P)-binding Rossmann-fold domains"/>
    <property type="match status" value="1"/>
</dbReference>
<keyword evidence="6" id="KW-1185">Reference proteome</keyword>
<dbReference type="Pfam" id="PF00106">
    <property type="entry name" value="adh_short"/>
    <property type="match status" value="1"/>
</dbReference>
<keyword evidence="4" id="KW-1133">Transmembrane helix</keyword>
<accession>A0A8J5X6A8</accession>
<organism evidence="5 6">
    <name type="scientific">Diacronema lutheri</name>
    <name type="common">Unicellular marine alga</name>
    <name type="synonym">Monochrysis lutheri</name>
    <dbReference type="NCBI Taxonomy" id="2081491"/>
    <lineage>
        <taxon>Eukaryota</taxon>
        <taxon>Haptista</taxon>
        <taxon>Haptophyta</taxon>
        <taxon>Pavlovophyceae</taxon>
        <taxon>Pavlovales</taxon>
        <taxon>Pavlovaceae</taxon>
        <taxon>Diacronema</taxon>
    </lineage>
</organism>
<protein>
    <recommendedName>
        <fullName evidence="7">Protochlorophyllide reductase</fullName>
    </recommendedName>
</protein>
<dbReference type="InterPro" id="IPR002347">
    <property type="entry name" value="SDR_fam"/>
</dbReference>
<reference evidence="5" key="1">
    <citation type="submission" date="2021-05" db="EMBL/GenBank/DDBJ databases">
        <title>The genome of the haptophyte Pavlova lutheri (Diacronema luteri, Pavlovales) - a model for lipid biosynthesis in eukaryotic algae.</title>
        <authorList>
            <person name="Hulatt C.J."/>
            <person name="Posewitz M.C."/>
        </authorList>
    </citation>
    <scope>NUCLEOTIDE SEQUENCE</scope>
    <source>
        <strain evidence="5">NIVA-4/92</strain>
    </source>
</reference>
<dbReference type="PRINTS" id="PR00081">
    <property type="entry name" value="GDHRDH"/>
</dbReference>
<dbReference type="Proteomes" id="UP000751190">
    <property type="component" value="Unassembled WGS sequence"/>
</dbReference>
<keyword evidence="4" id="KW-0472">Membrane</keyword>